<dbReference type="SUPFAM" id="SSF54060">
    <property type="entry name" value="His-Me finger endonucleases"/>
    <property type="match status" value="1"/>
</dbReference>
<evidence type="ECO:0000313" key="7">
    <source>
        <dbReference type="Proteomes" id="UP001634394"/>
    </source>
</evidence>
<evidence type="ECO:0000313" key="6">
    <source>
        <dbReference type="EMBL" id="KAL3871110.1"/>
    </source>
</evidence>
<accession>A0ABD3WC57</accession>
<dbReference type="PANTHER" id="PTHR46831:SF1">
    <property type="entry name" value="ZINC FINGER MYND DOMAIN-CONTAINING PROTEIN 19"/>
    <property type="match status" value="1"/>
</dbReference>
<evidence type="ECO:0000259" key="5">
    <source>
        <dbReference type="PROSITE" id="PS50865"/>
    </source>
</evidence>
<keyword evidence="7" id="KW-1185">Reference proteome</keyword>
<dbReference type="PROSITE" id="PS50865">
    <property type="entry name" value="ZF_MYND_2"/>
    <property type="match status" value="1"/>
</dbReference>
<dbReference type="InterPro" id="IPR003615">
    <property type="entry name" value="HNH_nuc"/>
</dbReference>
<dbReference type="Proteomes" id="UP001634394">
    <property type="component" value="Unassembled WGS sequence"/>
</dbReference>
<name>A0ABD3WC57_SINWO</name>
<gene>
    <name evidence="6" type="ORF">ACJMK2_039129</name>
</gene>
<dbReference type="InterPro" id="IPR044925">
    <property type="entry name" value="His-Me_finger_sf"/>
</dbReference>
<dbReference type="InterPro" id="IPR002893">
    <property type="entry name" value="Znf_MYND"/>
</dbReference>
<keyword evidence="3" id="KW-0862">Zinc</keyword>
<dbReference type="Pfam" id="PF01753">
    <property type="entry name" value="zf-MYND"/>
    <property type="match status" value="1"/>
</dbReference>
<reference evidence="6 7" key="1">
    <citation type="submission" date="2024-11" db="EMBL/GenBank/DDBJ databases">
        <title>Chromosome-level genome assembly of the freshwater bivalve Anodonta woodiana.</title>
        <authorList>
            <person name="Chen X."/>
        </authorList>
    </citation>
    <scope>NUCLEOTIDE SEQUENCE [LARGE SCALE GENOMIC DNA]</scope>
    <source>
        <strain evidence="6">MN2024</strain>
        <tissue evidence="6">Gills</tissue>
    </source>
</reference>
<protein>
    <recommendedName>
        <fullName evidence="5">MYND-type domain-containing protein</fullName>
    </recommendedName>
</protein>
<dbReference type="Gene3D" id="3.90.75.20">
    <property type="match status" value="1"/>
</dbReference>
<keyword evidence="2 4" id="KW-0863">Zinc-finger</keyword>
<sequence>MAGFKLGIVRLGRACGKVKYALLDERDISLVENYAFEARVDIDRDGNGARIYVYIFDLQRGRSSGHYLHEFVWEKHCGEICAGWRVAHKNHITMDNRMENLILVSDAPSSSIPYKMTEPPGEPSNKSNREQSLYWLAVQQLHVDPFKDGCIYYECHYPPCSNMERHIREFSICGRCQEVRYCGAYCQQQDWPVHKLHCRERRRYQITEQPPDR</sequence>
<comment type="caution">
    <text evidence="6">The sequence shown here is derived from an EMBL/GenBank/DDBJ whole genome shotgun (WGS) entry which is preliminary data.</text>
</comment>
<evidence type="ECO:0000256" key="4">
    <source>
        <dbReference type="PROSITE-ProRule" id="PRU00134"/>
    </source>
</evidence>
<dbReference type="GO" id="GO:0008270">
    <property type="term" value="F:zinc ion binding"/>
    <property type="evidence" value="ECO:0007669"/>
    <property type="project" value="UniProtKB-KW"/>
</dbReference>
<keyword evidence="1" id="KW-0479">Metal-binding</keyword>
<dbReference type="Gene3D" id="6.10.140.2220">
    <property type="match status" value="1"/>
</dbReference>
<evidence type="ECO:0000256" key="1">
    <source>
        <dbReference type="ARBA" id="ARBA00022723"/>
    </source>
</evidence>
<dbReference type="PANTHER" id="PTHR46831">
    <property type="entry name" value="ZINC FINGER MYND DOMAIN-CONTAINING PROTEIN 19"/>
    <property type="match status" value="1"/>
</dbReference>
<dbReference type="AlphaFoldDB" id="A0ABD3WC57"/>
<evidence type="ECO:0000256" key="2">
    <source>
        <dbReference type="ARBA" id="ARBA00022771"/>
    </source>
</evidence>
<dbReference type="Pfam" id="PF13392">
    <property type="entry name" value="HNH_3"/>
    <property type="match status" value="1"/>
</dbReference>
<dbReference type="SUPFAM" id="SSF144232">
    <property type="entry name" value="HIT/MYND zinc finger-like"/>
    <property type="match status" value="1"/>
</dbReference>
<dbReference type="InterPro" id="IPR032978">
    <property type="entry name" value="ZMYND19"/>
</dbReference>
<organism evidence="6 7">
    <name type="scientific">Sinanodonta woodiana</name>
    <name type="common">Chinese pond mussel</name>
    <name type="synonym">Anodonta woodiana</name>
    <dbReference type="NCBI Taxonomy" id="1069815"/>
    <lineage>
        <taxon>Eukaryota</taxon>
        <taxon>Metazoa</taxon>
        <taxon>Spiralia</taxon>
        <taxon>Lophotrochozoa</taxon>
        <taxon>Mollusca</taxon>
        <taxon>Bivalvia</taxon>
        <taxon>Autobranchia</taxon>
        <taxon>Heteroconchia</taxon>
        <taxon>Palaeoheterodonta</taxon>
        <taxon>Unionida</taxon>
        <taxon>Unionoidea</taxon>
        <taxon>Unionidae</taxon>
        <taxon>Unioninae</taxon>
        <taxon>Sinanodonta</taxon>
    </lineage>
</organism>
<evidence type="ECO:0000256" key="3">
    <source>
        <dbReference type="ARBA" id="ARBA00022833"/>
    </source>
</evidence>
<dbReference type="EMBL" id="JBJQND010000007">
    <property type="protein sequence ID" value="KAL3871110.1"/>
    <property type="molecule type" value="Genomic_DNA"/>
</dbReference>
<proteinExistence type="predicted"/>
<feature type="domain" description="MYND-type" evidence="5">
    <location>
        <begin position="160"/>
        <end position="198"/>
    </location>
</feature>